<keyword evidence="2" id="KW-1185">Reference proteome</keyword>
<dbReference type="EMBL" id="JBHSLW010000052">
    <property type="protein sequence ID" value="MFC5422860.1"/>
    <property type="molecule type" value="Genomic_DNA"/>
</dbReference>
<organism evidence="1 2">
    <name type="scientific">Bosea eneae</name>
    <dbReference type="NCBI Taxonomy" id="151454"/>
    <lineage>
        <taxon>Bacteria</taxon>
        <taxon>Pseudomonadati</taxon>
        <taxon>Pseudomonadota</taxon>
        <taxon>Alphaproteobacteria</taxon>
        <taxon>Hyphomicrobiales</taxon>
        <taxon>Boseaceae</taxon>
        <taxon>Bosea</taxon>
    </lineage>
</organism>
<comment type="caution">
    <text evidence="1">The sequence shown here is derived from an EMBL/GenBank/DDBJ whole genome shotgun (WGS) entry which is preliminary data.</text>
</comment>
<gene>
    <name evidence="1" type="ORF">ACFPOB_25205</name>
</gene>
<evidence type="ECO:0000313" key="1">
    <source>
        <dbReference type="EMBL" id="MFC5422860.1"/>
    </source>
</evidence>
<reference evidence="2" key="1">
    <citation type="journal article" date="2019" name="Int. J. Syst. Evol. Microbiol.">
        <title>The Global Catalogue of Microorganisms (GCM) 10K type strain sequencing project: providing services to taxonomists for standard genome sequencing and annotation.</title>
        <authorList>
            <consortium name="The Broad Institute Genomics Platform"/>
            <consortium name="The Broad Institute Genome Sequencing Center for Infectious Disease"/>
            <person name="Wu L."/>
            <person name="Ma J."/>
        </authorList>
    </citation>
    <scope>NUCLEOTIDE SEQUENCE [LARGE SCALE GENOMIC DNA]</scope>
    <source>
        <strain evidence="2">NCAIM B.01391</strain>
    </source>
</reference>
<dbReference type="Proteomes" id="UP001596053">
    <property type="component" value="Unassembled WGS sequence"/>
</dbReference>
<evidence type="ECO:0008006" key="3">
    <source>
        <dbReference type="Google" id="ProtNLM"/>
    </source>
</evidence>
<proteinExistence type="predicted"/>
<name>A0ABW0J1U2_9HYPH</name>
<dbReference type="RefSeq" id="WP_377801128.1">
    <property type="nucleotide sequence ID" value="NZ_JBHSLW010000052.1"/>
</dbReference>
<evidence type="ECO:0000313" key="2">
    <source>
        <dbReference type="Proteomes" id="UP001596053"/>
    </source>
</evidence>
<sequence>MLIETLFAAGPMSGETWRGLFDPGVHLRIGNRRPALCLEPALKELKRLLARVDSFGGYRDVWEVRDATWIETEMHRDRGASALVIPCAIVFRTGGRPLALDVRFYCDVSPLFPRSAPPRRSGAGRTN</sequence>
<protein>
    <recommendedName>
        <fullName evidence="3">SnoaL-like domain-containing protein</fullName>
    </recommendedName>
</protein>
<accession>A0ABW0J1U2</accession>